<accession>R7T8V9</accession>
<evidence type="ECO:0008006" key="4">
    <source>
        <dbReference type="Google" id="ProtNLM"/>
    </source>
</evidence>
<keyword evidence="3" id="KW-1185">Reference proteome</keyword>
<gene>
    <name evidence="1" type="ORF">CAPTEDRAFT_21391</name>
</gene>
<reference evidence="3" key="1">
    <citation type="submission" date="2012-12" db="EMBL/GenBank/DDBJ databases">
        <authorList>
            <person name="Hellsten U."/>
            <person name="Grimwood J."/>
            <person name="Chapman J.A."/>
            <person name="Shapiro H."/>
            <person name="Aerts A."/>
            <person name="Otillar R.P."/>
            <person name="Terry A.Y."/>
            <person name="Boore J.L."/>
            <person name="Simakov O."/>
            <person name="Marletaz F."/>
            <person name="Cho S.-J."/>
            <person name="Edsinger-Gonzales E."/>
            <person name="Havlak P."/>
            <person name="Kuo D.-H."/>
            <person name="Larsson T."/>
            <person name="Lv J."/>
            <person name="Arendt D."/>
            <person name="Savage R."/>
            <person name="Osoegawa K."/>
            <person name="de Jong P."/>
            <person name="Lindberg D.R."/>
            <person name="Seaver E.C."/>
            <person name="Weisblat D.A."/>
            <person name="Putnam N.H."/>
            <person name="Grigoriev I.V."/>
            <person name="Rokhsar D.S."/>
        </authorList>
    </citation>
    <scope>NUCLEOTIDE SEQUENCE</scope>
    <source>
        <strain evidence="3">I ESC-2004</strain>
    </source>
</reference>
<name>R7T8V9_CAPTE</name>
<dbReference type="STRING" id="283909.R7T8V9"/>
<reference evidence="2" key="3">
    <citation type="submission" date="2015-06" db="UniProtKB">
        <authorList>
            <consortium name="EnsemblMetazoa"/>
        </authorList>
    </citation>
    <scope>IDENTIFICATION</scope>
</reference>
<evidence type="ECO:0000313" key="1">
    <source>
        <dbReference type="EMBL" id="ELT89858.1"/>
    </source>
</evidence>
<dbReference type="OMA" id="QPTCPQE"/>
<evidence type="ECO:0000313" key="3">
    <source>
        <dbReference type="Proteomes" id="UP000014760"/>
    </source>
</evidence>
<dbReference type="InterPro" id="IPR029147">
    <property type="entry name" value="CFAP77"/>
</dbReference>
<dbReference type="AlphaFoldDB" id="R7T8V9"/>
<dbReference type="EMBL" id="AMQN01003185">
    <property type="status" value="NOT_ANNOTATED_CDS"/>
    <property type="molecule type" value="Genomic_DNA"/>
</dbReference>
<dbReference type="OrthoDB" id="532484at2759"/>
<dbReference type="PANTHER" id="PTHR28617:SF1">
    <property type="entry name" value="CILIA- AND FLAGELLA-ASSOCIATED PROTEIN 77"/>
    <property type="match status" value="1"/>
</dbReference>
<reference evidence="1 3" key="2">
    <citation type="journal article" date="2013" name="Nature">
        <title>Insights into bilaterian evolution from three spiralian genomes.</title>
        <authorList>
            <person name="Simakov O."/>
            <person name="Marletaz F."/>
            <person name="Cho S.J."/>
            <person name="Edsinger-Gonzales E."/>
            <person name="Havlak P."/>
            <person name="Hellsten U."/>
            <person name="Kuo D.H."/>
            <person name="Larsson T."/>
            <person name="Lv J."/>
            <person name="Arendt D."/>
            <person name="Savage R."/>
            <person name="Osoegawa K."/>
            <person name="de Jong P."/>
            <person name="Grimwood J."/>
            <person name="Chapman J.A."/>
            <person name="Shapiro H."/>
            <person name="Aerts A."/>
            <person name="Otillar R.P."/>
            <person name="Terry A.Y."/>
            <person name="Boore J.L."/>
            <person name="Grigoriev I.V."/>
            <person name="Lindberg D.R."/>
            <person name="Seaver E.C."/>
            <person name="Weisblat D.A."/>
            <person name="Putnam N.H."/>
            <person name="Rokhsar D.S."/>
        </authorList>
    </citation>
    <scope>NUCLEOTIDE SEQUENCE</scope>
    <source>
        <strain evidence="1 3">I ESC-2004</strain>
    </source>
</reference>
<sequence>MTAVGEYFEHTATGVLGEKRDTMLHNQLHLRNKLGRPMERGYINYPGEQYRYGVPNATRDGGASEALSGWPNRGGLYFHRKDTIGDEPLERDFISLNKSAVLNGITNSQDQTQFRATNDVRKKVQDTKSEQRVKTPRKIPVNMVYGVATRPATPIDQLIQHRYQDKWLEETRSADLAQRAKSEMQRRRIQALSRLKPGKVCNTRTSLMRVYQVPVEDAPLWHLPKFAKKAQPHLKTFATDRARDLAFLAHSSDGIARRGVCGQGIYEPAKM</sequence>
<proteinExistence type="predicted"/>
<dbReference type="Pfam" id="PF14825">
    <property type="entry name" value="CFAP77"/>
    <property type="match status" value="1"/>
</dbReference>
<evidence type="ECO:0000313" key="2">
    <source>
        <dbReference type="EnsemblMetazoa" id="CapteP21391"/>
    </source>
</evidence>
<dbReference type="Proteomes" id="UP000014760">
    <property type="component" value="Unassembled WGS sequence"/>
</dbReference>
<dbReference type="HOGENOM" id="CLU_060116_1_0_1"/>
<dbReference type="EMBL" id="KB311138">
    <property type="protein sequence ID" value="ELT89858.1"/>
    <property type="molecule type" value="Genomic_DNA"/>
</dbReference>
<dbReference type="PANTHER" id="PTHR28617">
    <property type="entry name" value="CILIA- AND FLAGELLA-ASSOCIATED PROTEIN 77"/>
    <property type="match status" value="1"/>
</dbReference>
<dbReference type="EnsemblMetazoa" id="CapteT21391">
    <property type="protein sequence ID" value="CapteP21391"/>
    <property type="gene ID" value="CapteG21391"/>
</dbReference>
<organism evidence="1">
    <name type="scientific">Capitella teleta</name>
    <name type="common">Polychaete worm</name>
    <dbReference type="NCBI Taxonomy" id="283909"/>
    <lineage>
        <taxon>Eukaryota</taxon>
        <taxon>Metazoa</taxon>
        <taxon>Spiralia</taxon>
        <taxon>Lophotrochozoa</taxon>
        <taxon>Annelida</taxon>
        <taxon>Polychaeta</taxon>
        <taxon>Sedentaria</taxon>
        <taxon>Scolecida</taxon>
        <taxon>Capitellidae</taxon>
        <taxon>Capitella</taxon>
    </lineage>
</organism>
<protein>
    <recommendedName>
        <fullName evidence="4">Cilia- and flagella-associated protein 77</fullName>
    </recommendedName>
</protein>